<dbReference type="EMBL" id="JYDT01000054">
    <property type="protein sequence ID" value="KRY87546.1"/>
    <property type="molecule type" value="Genomic_DNA"/>
</dbReference>
<organism evidence="3 4">
    <name type="scientific">Trichinella pseudospiralis</name>
    <name type="common">Parasitic roundworm</name>
    <dbReference type="NCBI Taxonomy" id="6337"/>
    <lineage>
        <taxon>Eukaryota</taxon>
        <taxon>Metazoa</taxon>
        <taxon>Ecdysozoa</taxon>
        <taxon>Nematoda</taxon>
        <taxon>Enoplea</taxon>
        <taxon>Dorylaimia</taxon>
        <taxon>Trichinellida</taxon>
        <taxon>Trichinellidae</taxon>
        <taxon>Trichinella</taxon>
    </lineage>
</organism>
<dbReference type="EMBL" id="JYDT01000294">
    <property type="protein sequence ID" value="KRY80908.1"/>
    <property type="molecule type" value="Genomic_DNA"/>
</dbReference>
<accession>A0A0V1FNE6</accession>
<dbReference type="EMBL" id="JYDT01000294">
    <property type="protein sequence ID" value="KRY80907.1"/>
    <property type="molecule type" value="Genomic_DNA"/>
</dbReference>
<dbReference type="Proteomes" id="UP000054995">
    <property type="component" value="Unassembled WGS sequence"/>
</dbReference>
<keyword evidence="4" id="KW-1185">Reference proteome</keyword>
<gene>
    <name evidence="3" type="ORF">T4D_11623</name>
    <name evidence="1" type="ORF">T4D_1778</name>
    <name evidence="2" type="ORF">T4D_6779</name>
</gene>
<sequence>MEEIERAGHEIQAYVQGTSAACGLICDMLSAYCLPDRGAAIFNAGFCYVTNRERSYKPCLCQADSEGTTDSHQRAEWYFTVIVTHP</sequence>
<evidence type="ECO:0000313" key="3">
    <source>
        <dbReference type="EMBL" id="KRY87546.1"/>
    </source>
</evidence>
<name>A0A0V1FNE6_TRIPS</name>
<comment type="caution">
    <text evidence="3">The sequence shown here is derived from an EMBL/GenBank/DDBJ whole genome shotgun (WGS) entry which is preliminary data.</text>
</comment>
<evidence type="ECO:0000313" key="2">
    <source>
        <dbReference type="EMBL" id="KRY80908.1"/>
    </source>
</evidence>
<dbReference type="AlphaFoldDB" id="A0A0V1FNE6"/>
<dbReference type="PROSITE" id="PS51257">
    <property type="entry name" value="PROKAR_LIPOPROTEIN"/>
    <property type="match status" value="1"/>
</dbReference>
<reference evidence="3 4" key="1">
    <citation type="submission" date="2015-01" db="EMBL/GenBank/DDBJ databases">
        <title>Evolution of Trichinella species and genotypes.</title>
        <authorList>
            <person name="Korhonen P.K."/>
            <person name="Edoardo P."/>
            <person name="Giuseppe L.R."/>
            <person name="Gasser R.B."/>
        </authorList>
    </citation>
    <scope>NUCLEOTIDE SEQUENCE [LARGE SCALE GENOMIC DNA]</scope>
    <source>
        <strain evidence="3">ISS470</strain>
    </source>
</reference>
<proteinExistence type="predicted"/>
<protein>
    <submittedName>
        <fullName evidence="3">Uncharacterized protein</fullName>
    </submittedName>
</protein>
<evidence type="ECO:0000313" key="1">
    <source>
        <dbReference type="EMBL" id="KRY80907.1"/>
    </source>
</evidence>
<evidence type="ECO:0000313" key="4">
    <source>
        <dbReference type="Proteomes" id="UP000054995"/>
    </source>
</evidence>